<organism evidence="1 2">
    <name type="scientific">Dendrobium thyrsiflorum</name>
    <name type="common">Pinecone-like raceme dendrobium</name>
    <name type="synonym">Orchid</name>
    <dbReference type="NCBI Taxonomy" id="117978"/>
    <lineage>
        <taxon>Eukaryota</taxon>
        <taxon>Viridiplantae</taxon>
        <taxon>Streptophyta</taxon>
        <taxon>Embryophyta</taxon>
        <taxon>Tracheophyta</taxon>
        <taxon>Spermatophyta</taxon>
        <taxon>Magnoliopsida</taxon>
        <taxon>Liliopsida</taxon>
        <taxon>Asparagales</taxon>
        <taxon>Orchidaceae</taxon>
        <taxon>Epidendroideae</taxon>
        <taxon>Malaxideae</taxon>
        <taxon>Dendrobiinae</taxon>
        <taxon>Dendrobium</taxon>
    </lineage>
</organism>
<dbReference type="Proteomes" id="UP001552299">
    <property type="component" value="Unassembled WGS sequence"/>
</dbReference>
<dbReference type="PANTHER" id="PTHR47723">
    <property type="entry name" value="OS05G0353850 PROTEIN"/>
    <property type="match status" value="1"/>
</dbReference>
<evidence type="ECO:0008006" key="3">
    <source>
        <dbReference type="Google" id="ProtNLM"/>
    </source>
</evidence>
<evidence type="ECO:0000313" key="1">
    <source>
        <dbReference type="EMBL" id="KAL0908139.1"/>
    </source>
</evidence>
<dbReference type="InterPro" id="IPR053151">
    <property type="entry name" value="RNase_H-like"/>
</dbReference>
<sequence>MEDLGINLIVDNTRRIPRSIVWLKPLINFIKLNVDIVNINSVWGWGDLIRDSNGNYILGFVGPIPNCDVKFSINYAILYGLRLCLSLDLINLVVEEFVEHLNCTFSEVHAKGNACANAIAKWGYGLDSMVDLPVSNLPHLVTGMLGLDNIGSPYVT</sequence>
<name>A0ABD0U6M5_DENTH</name>
<keyword evidence="2" id="KW-1185">Reference proteome</keyword>
<evidence type="ECO:0000313" key="2">
    <source>
        <dbReference type="Proteomes" id="UP001552299"/>
    </source>
</evidence>
<dbReference type="PANTHER" id="PTHR47723:SF19">
    <property type="entry name" value="POLYNUCLEOTIDYL TRANSFERASE, RIBONUCLEASE H-LIKE SUPERFAMILY PROTEIN"/>
    <property type="match status" value="1"/>
</dbReference>
<proteinExistence type="predicted"/>
<dbReference type="AlphaFoldDB" id="A0ABD0U6M5"/>
<reference evidence="1 2" key="1">
    <citation type="journal article" date="2024" name="Plant Biotechnol. J.">
        <title>Dendrobium thyrsiflorum genome and its molecular insights into genes involved in important horticultural traits.</title>
        <authorList>
            <person name="Chen B."/>
            <person name="Wang J.Y."/>
            <person name="Zheng P.J."/>
            <person name="Li K.L."/>
            <person name="Liang Y.M."/>
            <person name="Chen X.F."/>
            <person name="Zhang C."/>
            <person name="Zhao X."/>
            <person name="He X."/>
            <person name="Zhang G.Q."/>
            <person name="Liu Z.J."/>
            <person name="Xu Q."/>
        </authorList>
    </citation>
    <scope>NUCLEOTIDE SEQUENCE [LARGE SCALE GENOMIC DNA]</scope>
    <source>
        <strain evidence="1">GZMU011</strain>
    </source>
</reference>
<accession>A0ABD0U6M5</accession>
<comment type="caution">
    <text evidence="1">The sequence shown here is derived from an EMBL/GenBank/DDBJ whole genome shotgun (WGS) entry which is preliminary data.</text>
</comment>
<protein>
    <recommendedName>
        <fullName evidence="3">RNase H type-1 domain-containing protein</fullName>
    </recommendedName>
</protein>
<gene>
    <name evidence="1" type="ORF">M5K25_022613</name>
</gene>
<dbReference type="EMBL" id="JANQDX010000017">
    <property type="protein sequence ID" value="KAL0908139.1"/>
    <property type="molecule type" value="Genomic_DNA"/>
</dbReference>